<comment type="caution">
    <text evidence="15">The sequence shown here is derived from an EMBL/GenBank/DDBJ whole genome shotgun (WGS) entry which is preliminary data.</text>
</comment>
<comment type="catalytic activity">
    <reaction evidence="12">
        <text>L-tyrosyl-[glycogenin] + UDP-alpha-D-glucose = alpha-D-glucosyl-L-tyrosyl-[glycogenin] + UDP + H(+)</text>
        <dbReference type="Rhea" id="RHEA:23360"/>
        <dbReference type="Rhea" id="RHEA-COMP:14604"/>
        <dbReference type="Rhea" id="RHEA-COMP:14605"/>
        <dbReference type="ChEBI" id="CHEBI:15378"/>
        <dbReference type="ChEBI" id="CHEBI:46858"/>
        <dbReference type="ChEBI" id="CHEBI:58223"/>
        <dbReference type="ChEBI" id="CHEBI:58885"/>
        <dbReference type="ChEBI" id="CHEBI:140573"/>
        <dbReference type="EC" id="2.4.1.186"/>
    </reaction>
</comment>
<dbReference type="AlphaFoldDB" id="A0AAD5TK15"/>
<dbReference type="SUPFAM" id="SSF53448">
    <property type="entry name" value="Nucleotide-diphospho-sugar transferases"/>
    <property type="match status" value="1"/>
</dbReference>
<dbReference type="CDD" id="cd02537">
    <property type="entry name" value="GT8_Glycogenin"/>
    <property type="match status" value="1"/>
</dbReference>
<sequence length="584" mass="62600">MSGNNYAYATLLTSDSYLPGALVLASSLRAAFAQYPLIVLVTENSLSENALSALQRAYDRIVTVPLLRSSDAGNLELLGRTELDVTYTKLHVFNPQVTGADKVAFFDADAFATRNVDAIFDYVQGDVVFAAAPDIGWPDCFNSGVFVATPRADIFQGLVRAAASTGSFDGGDQGVLNDYFSGWASGVSRPGPSSSNHKTARLPFTYNVTPTSFYSYLPALKRFQDDISVVHFIGADKPWKGVRESDAFGGPEGPMQQFLTRWWNYYDAVKHVLNRPGNATRTHTTTSRPVVQHNNWTSSGTQQNKSSNSGSYGGNAGSSSTPSADASEFSNYRVAWDEHEASPVRSHFSMTQAPFIVTYRAVHNGASDAAFFETAEPTALFPNAEEDLTPVSAENAPGSARAGRRPSFAEFEKEVSKHYADSGPPPSDLGNYRVGWNEAEVGPVAGHLSETPGHCGIGGENPHWHTMNTDLTKTSVALSGGGLRSPPSGGAPLLSDSDHDQDDDDVVEDDRVWNEDGDQEEFVRSLKAPRVRSASAGSSKSANSGKHGAGAHQQTPVPHSAPQKQQQSQNKTARGALGPLTTSK</sequence>
<name>A0AAD5TK15_9FUNG</name>
<protein>
    <recommendedName>
        <fullName evidence="10">glycogenin glucosyltransferase</fullName>
        <ecNumber evidence="10">2.4.1.186</ecNumber>
    </recommendedName>
</protein>
<comment type="similarity">
    <text evidence="9">Belongs to the glycosyltransferase 8 family. Glycogenin subfamily.</text>
</comment>
<proteinExistence type="inferred from homology"/>
<evidence type="ECO:0000256" key="13">
    <source>
        <dbReference type="ARBA" id="ARBA00057883"/>
    </source>
</evidence>
<feature type="region of interest" description="Disordered" evidence="14">
    <location>
        <begin position="277"/>
        <end position="326"/>
    </location>
</feature>
<evidence type="ECO:0000256" key="3">
    <source>
        <dbReference type="ARBA" id="ARBA00022490"/>
    </source>
</evidence>
<dbReference type="GO" id="GO:0046872">
    <property type="term" value="F:metal ion binding"/>
    <property type="evidence" value="ECO:0007669"/>
    <property type="project" value="UniProtKB-KW"/>
</dbReference>
<dbReference type="Gene3D" id="3.90.550.10">
    <property type="entry name" value="Spore Coat Polysaccharide Biosynthesis Protein SpsA, Chain A"/>
    <property type="match status" value="1"/>
</dbReference>
<comment type="catalytic activity">
    <reaction evidence="11">
        <text>[1,4-alpha-D-glucosyl](n)-L-tyrosyl-[glycogenin] + UDP-alpha-D-glucose = [1,4-alpha-D-glucosyl](n+1)-L-tyrosyl-[glycogenin] + UDP + H(+)</text>
        <dbReference type="Rhea" id="RHEA:56560"/>
        <dbReference type="Rhea" id="RHEA-COMP:14606"/>
        <dbReference type="Rhea" id="RHEA-COMP:14607"/>
        <dbReference type="ChEBI" id="CHEBI:15378"/>
        <dbReference type="ChEBI" id="CHEBI:58223"/>
        <dbReference type="ChEBI" id="CHEBI:58885"/>
        <dbReference type="ChEBI" id="CHEBI:140574"/>
        <dbReference type="EC" id="2.4.1.186"/>
    </reaction>
</comment>
<keyword evidence="7" id="KW-0325">Glycoprotein</keyword>
<reference evidence="15" key="1">
    <citation type="submission" date="2020-05" db="EMBL/GenBank/DDBJ databases">
        <title>Phylogenomic resolution of chytrid fungi.</title>
        <authorList>
            <person name="Stajich J.E."/>
            <person name="Amses K."/>
            <person name="Simmons R."/>
            <person name="Seto K."/>
            <person name="Myers J."/>
            <person name="Bonds A."/>
            <person name="Quandt C.A."/>
            <person name="Barry K."/>
            <person name="Liu P."/>
            <person name="Grigoriev I."/>
            <person name="Longcore J.E."/>
            <person name="James T.Y."/>
        </authorList>
    </citation>
    <scope>NUCLEOTIDE SEQUENCE</scope>
    <source>
        <strain evidence="15">JEL0379</strain>
    </source>
</reference>
<evidence type="ECO:0000313" key="16">
    <source>
        <dbReference type="Proteomes" id="UP001212152"/>
    </source>
</evidence>
<dbReference type="FunFam" id="3.90.550.10:FF:000092">
    <property type="entry name" value="Glycogenin 2"/>
    <property type="match status" value="1"/>
</dbReference>
<organism evidence="15 16">
    <name type="scientific">Geranomyces variabilis</name>
    <dbReference type="NCBI Taxonomy" id="109894"/>
    <lineage>
        <taxon>Eukaryota</taxon>
        <taxon>Fungi</taxon>
        <taxon>Fungi incertae sedis</taxon>
        <taxon>Chytridiomycota</taxon>
        <taxon>Chytridiomycota incertae sedis</taxon>
        <taxon>Chytridiomycetes</taxon>
        <taxon>Spizellomycetales</taxon>
        <taxon>Powellomycetaceae</taxon>
        <taxon>Geranomyces</taxon>
    </lineage>
</organism>
<feature type="compositionally biased region" description="Low complexity" evidence="14">
    <location>
        <begin position="533"/>
        <end position="552"/>
    </location>
</feature>
<evidence type="ECO:0000256" key="4">
    <source>
        <dbReference type="ARBA" id="ARBA00022679"/>
    </source>
</evidence>
<feature type="compositionally biased region" description="Low complexity" evidence="14">
    <location>
        <begin position="484"/>
        <end position="495"/>
    </location>
</feature>
<dbReference type="GO" id="GO:0005737">
    <property type="term" value="C:cytoplasm"/>
    <property type="evidence" value="ECO:0007669"/>
    <property type="project" value="UniProtKB-SubCell"/>
</dbReference>
<dbReference type="EC" id="2.4.1.186" evidence="10"/>
<keyword evidence="8" id="KW-0464">Manganese</keyword>
<comment type="cofactor">
    <cofactor evidence="1">
        <name>Mn(2+)</name>
        <dbReference type="ChEBI" id="CHEBI:29035"/>
    </cofactor>
</comment>
<comment type="subcellular location">
    <subcellularLocation>
        <location evidence="2">Cytoplasm</location>
    </subcellularLocation>
</comment>
<keyword evidence="6" id="KW-0320">Glycogen biosynthesis</keyword>
<dbReference type="PANTHER" id="PTHR11183">
    <property type="entry name" value="GLYCOGENIN SUBFAMILY MEMBER"/>
    <property type="match status" value="1"/>
</dbReference>
<evidence type="ECO:0000256" key="14">
    <source>
        <dbReference type="SAM" id="MobiDB-lite"/>
    </source>
</evidence>
<dbReference type="GO" id="GO:0005978">
    <property type="term" value="P:glycogen biosynthetic process"/>
    <property type="evidence" value="ECO:0007669"/>
    <property type="project" value="UniProtKB-KW"/>
</dbReference>
<keyword evidence="3" id="KW-0963">Cytoplasm</keyword>
<gene>
    <name evidence="15" type="ORF">HDU87_004775</name>
</gene>
<dbReference type="InterPro" id="IPR050587">
    <property type="entry name" value="GNT1/Glycosyltrans_8"/>
</dbReference>
<evidence type="ECO:0000256" key="9">
    <source>
        <dbReference type="ARBA" id="ARBA00038162"/>
    </source>
</evidence>
<evidence type="ECO:0000256" key="11">
    <source>
        <dbReference type="ARBA" id="ARBA00050886"/>
    </source>
</evidence>
<evidence type="ECO:0000256" key="5">
    <source>
        <dbReference type="ARBA" id="ARBA00022723"/>
    </source>
</evidence>
<comment type="function">
    <text evidence="13">Self-glucosylating initiator of glycogen synthesis. It catalyzes the formation of a short alpha (1,4)-glucosyl chain covalently attached via a glucose 1-O-tyrosyl linkage to internal tyrosine residues and these chains act as primers for the elongation reaction catalyzed by glycogen synthase.</text>
</comment>
<evidence type="ECO:0000256" key="8">
    <source>
        <dbReference type="ARBA" id="ARBA00023211"/>
    </source>
</evidence>
<accession>A0AAD5TK15</accession>
<dbReference type="Pfam" id="PF01501">
    <property type="entry name" value="Glyco_transf_8"/>
    <property type="match status" value="1"/>
</dbReference>
<keyword evidence="4" id="KW-0808">Transferase</keyword>
<keyword evidence="16" id="KW-1185">Reference proteome</keyword>
<evidence type="ECO:0000256" key="12">
    <source>
        <dbReference type="ARBA" id="ARBA00052293"/>
    </source>
</evidence>
<dbReference type="InterPro" id="IPR029044">
    <property type="entry name" value="Nucleotide-diphossugar_trans"/>
</dbReference>
<dbReference type="Proteomes" id="UP001212152">
    <property type="component" value="Unassembled WGS sequence"/>
</dbReference>
<feature type="compositionally biased region" description="Polar residues" evidence="14">
    <location>
        <begin position="553"/>
        <end position="572"/>
    </location>
</feature>
<evidence type="ECO:0000256" key="10">
    <source>
        <dbReference type="ARBA" id="ARBA00038934"/>
    </source>
</evidence>
<dbReference type="EMBL" id="JADGJQ010000037">
    <property type="protein sequence ID" value="KAJ3176844.1"/>
    <property type="molecule type" value="Genomic_DNA"/>
</dbReference>
<evidence type="ECO:0000256" key="7">
    <source>
        <dbReference type="ARBA" id="ARBA00023180"/>
    </source>
</evidence>
<feature type="compositionally biased region" description="Polar residues" evidence="14">
    <location>
        <begin position="277"/>
        <end position="305"/>
    </location>
</feature>
<feature type="region of interest" description="Disordered" evidence="14">
    <location>
        <begin position="476"/>
        <end position="584"/>
    </location>
</feature>
<evidence type="ECO:0000313" key="15">
    <source>
        <dbReference type="EMBL" id="KAJ3176844.1"/>
    </source>
</evidence>
<dbReference type="GO" id="GO:0008466">
    <property type="term" value="F:glycogenin glucosyltransferase activity"/>
    <property type="evidence" value="ECO:0007669"/>
    <property type="project" value="UniProtKB-EC"/>
</dbReference>
<evidence type="ECO:0000256" key="6">
    <source>
        <dbReference type="ARBA" id="ARBA00023056"/>
    </source>
</evidence>
<dbReference type="InterPro" id="IPR002495">
    <property type="entry name" value="Glyco_trans_8"/>
</dbReference>
<evidence type="ECO:0000256" key="2">
    <source>
        <dbReference type="ARBA" id="ARBA00004496"/>
    </source>
</evidence>
<feature type="compositionally biased region" description="Acidic residues" evidence="14">
    <location>
        <begin position="499"/>
        <end position="508"/>
    </location>
</feature>
<evidence type="ECO:0000256" key="1">
    <source>
        <dbReference type="ARBA" id="ARBA00001936"/>
    </source>
</evidence>
<keyword evidence="5" id="KW-0479">Metal-binding</keyword>